<dbReference type="Pfam" id="PF04734">
    <property type="entry name" value="Ceramidase_alk"/>
    <property type="match status" value="1"/>
</dbReference>
<evidence type="ECO:0000259" key="1">
    <source>
        <dbReference type="Pfam" id="PF04734"/>
    </source>
</evidence>
<proteinExistence type="predicted"/>
<dbReference type="RefSeq" id="WP_307336435.1">
    <property type="nucleotide sequence ID" value="NZ_JAUSUQ010000003.1"/>
</dbReference>
<accession>A0ABU0CPH8</accession>
<dbReference type="InterPro" id="IPR031329">
    <property type="entry name" value="NEUT/ALK_ceramidase_N"/>
</dbReference>
<reference evidence="2 3" key="1">
    <citation type="submission" date="2023-07" db="EMBL/GenBank/DDBJ databases">
        <title>Genomic Encyclopedia of Type Strains, Phase IV (KMG-IV): sequencing the most valuable type-strain genomes for metagenomic binning, comparative biology and taxonomic classification.</title>
        <authorList>
            <person name="Goeker M."/>
        </authorList>
    </citation>
    <scope>NUCLEOTIDE SEQUENCE [LARGE SCALE GENOMIC DNA]</scope>
    <source>
        <strain evidence="2 3">DSM 17740</strain>
    </source>
</reference>
<sequence length="444" mass="50166">MIAGCVSIDITPDLGTPIGGNIREDNISRGIHDPLYANILYFNNSQNELLFVGLDIIGIHRAFGKAIKDRIHSIHRIPKEHIILFATHTHSGPDVMEAFKDGYHPLVQSYLKILEDKVVQGVHECKQNTWPAQLRLGKGVEYALSFNRRLIMKDGILRMNWEDIDPREVDRVAGPIDPELYVLTVHDRHDSIRAMLINFTLHPAVLVGKDWLFSRDYIHRLTEALQKELRHDLVVLFANGAEGNINHIDIKNPNQTRSFDEADRIGYALYKKVLKVFNDSQYFISNDINVCSVKIDLPRRSITGKEFNDALSLFHKTKGKIPSLLDGVPDEVYAKEIILLFKENKSKVTTELQAVHLGDTAIVCLPGEFFVEQGLAIKERSPYKHTMVFGLANDYIGYVPTEEAFEQGGYEVRTARTSQLAPHAGKIVVEKALSMLHLLRGGDC</sequence>
<evidence type="ECO:0000313" key="3">
    <source>
        <dbReference type="Proteomes" id="UP001232445"/>
    </source>
</evidence>
<keyword evidence="3" id="KW-1185">Reference proteome</keyword>
<organism evidence="2 3">
    <name type="scientific">Caldalkalibacillus uzonensis</name>
    <dbReference type="NCBI Taxonomy" id="353224"/>
    <lineage>
        <taxon>Bacteria</taxon>
        <taxon>Bacillati</taxon>
        <taxon>Bacillota</taxon>
        <taxon>Bacilli</taxon>
        <taxon>Bacillales</taxon>
        <taxon>Bacillaceae</taxon>
        <taxon>Caldalkalibacillus</taxon>
    </lineage>
</organism>
<protein>
    <recommendedName>
        <fullName evidence="1">Neutral/alkaline non-lysosomal ceramidase N-terminal domain-containing protein</fullName>
    </recommendedName>
</protein>
<feature type="domain" description="Neutral/alkaline non-lysosomal ceramidase N-terminal" evidence="1">
    <location>
        <begin position="4"/>
        <end position="217"/>
    </location>
</feature>
<dbReference type="Proteomes" id="UP001232445">
    <property type="component" value="Unassembled WGS sequence"/>
</dbReference>
<dbReference type="EMBL" id="JAUSUQ010000003">
    <property type="protein sequence ID" value="MDQ0338306.1"/>
    <property type="molecule type" value="Genomic_DNA"/>
</dbReference>
<comment type="caution">
    <text evidence="2">The sequence shown here is derived from an EMBL/GenBank/DDBJ whole genome shotgun (WGS) entry which is preliminary data.</text>
</comment>
<gene>
    <name evidence="2" type="ORF">J2S00_001090</name>
</gene>
<name>A0ABU0CPH8_9BACI</name>
<evidence type="ECO:0000313" key="2">
    <source>
        <dbReference type="EMBL" id="MDQ0338306.1"/>
    </source>
</evidence>